<gene>
    <name evidence="3" type="ORF">Ocin01_06403</name>
</gene>
<evidence type="ECO:0000256" key="1">
    <source>
        <dbReference type="SAM" id="MobiDB-lite"/>
    </source>
</evidence>
<dbReference type="Proteomes" id="UP000094527">
    <property type="component" value="Unassembled WGS sequence"/>
</dbReference>
<dbReference type="EMBL" id="LJIJ01000219">
    <property type="protein sequence ID" value="ODN00272.1"/>
    <property type="molecule type" value="Genomic_DNA"/>
</dbReference>
<feature type="compositionally biased region" description="Basic and acidic residues" evidence="1">
    <location>
        <begin position="98"/>
        <end position="114"/>
    </location>
</feature>
<keyword evidence="4" id="KW-1185">Reference proteome</keyword>
<feature type="compositionally biased region" description="Low complexity" evidence="1">
    <location>
        <begin position="231"/>
        <end position="240"/>
    </location>
</feature>
<organism evidence="3 4">
    <name type="scientific">Orchesella cincta</name>
    <name type="common">Springtail</name>
    <name type="synonym">Podura cincta</name>
    <dbReference type="NCBI Taxonomy" id="48709"/>
    <lineage>
        <taxon>Eukaryota</taxon>
        <taxon>Metazoa</taxon>
        <taxon>Ecdysozoa</taxon>
        <taxon>Arthropoda</taxon>
        <taxon>Hexapoda</taxon>
        <taxon>Collembola</taxon>
        <taxon>Entomobryomorpha</taxon>
        <taxon>Entomobryoidea</taxon>
        <taxon>Orchesellidae</taxon>
        <taxon>Orchesellinae</taxon>
        <taxon>Orchesella</taxon>
    </lineage>
</organism>
<dbReference type="InterPro" id="IPR028124">
    <property type="entry name" value="SMAP_dom"/>
</dbReference>
<comment type="caution">
    <text evidence="3">The sequence shown here is derived from an EMBL/GenBank/DDBJ whole genome shotgun (WGS) entry which is preliminary data.</text>
</comment>
<feature type="domain" description="Small acidic protein-like" evidence="2">
    <location>
        <begin position="202"/>
        <end position="273"/>
    </location>
</feature>
<dbReference type="OrthoDB" id="1928974at2759"/>
<feature type="region of interest" description="Disordered" evidence="1">
    <location>
        <begin position="225"/>
        <end position="246"/>
    </location>
</feature>
<protein>
    <submittedName>
        <fullName evidence="3">Arginine/serine-rich coiled-coil protein 2</fullName>
    </submittedName>
</protein>
<accession>A0A1D2N4W0</accession>
<feature type="region of interest" description="Disordered" evidence="1">
    <location>
        <begin position="1"/>
        <end position="147"/>
    </location>
</feature>
<evidence type="ECO:0000313" key="3">
    <source>
        <dbReference type="EMBL" id="ODN00272.1"/>
    </source>
</evidence>
<dbReference type="STRING" id="48709.A0A1D2N4W0"/>
<feature type="compositionally biased region" description="Basic and acidic residues" evidence="1">
    <location>
        <begin position="127"/>
        <end position="142"/>
    </location>
</feature>
<feature type="compositionally biased region" description="Basic and acidic residues" evidence="1">
    <location>
        <begin position="38"/>
        <end position="47"/>
    </location>
</feature>
<sequence>MSDRINKHSRDRRGHSPYKSEVKSHHKTSTPSASSSHDNSRRPEKKLSPTYDSKSKHESRRKKHRKSRSRSRERRRSSERDRRRREKSSSRSRSPHKKHEDDKSLERRSWESSSRRNQHSRSHSRSASRERERAREKNKQEVKLLMQRNYEEQLEKMKNAATQPLVPLPAANQALKLVEQVQKRKLLFSKKPEEASTTSSLWKQTSLADDSDGKMSAKFRRLMGMKDDDAPSTSASTSTSEVIKTQQQRFAELEKQYEVARMTTHTQRGLGLGFGS</sequence>
<dbReference type="PANTHER" id="PTHR22426">
    <property type="entry name" value="ARGININE_SERINE-RICH COILED-COIL PROTEIN 2"/>
    <property type="match status" value="1"/>
</dbReference>
<dbReference type="OMA" id="MGKHTKF"/>
<feature type="compositionally biased region" description="Basic residues" evidence="1">
    <location>
        <begin position="116"/>
        <end position="126"/>
    </location>
</feature>
<feature type="compositionally biased region" description="Basic residues" evidence="1">
    <location>
        <begin position="57"/>
        <end position="75"/>
    </location>
</feature>
<evidence type="ECO:0000313" key="4">
    <source>
        <dbReference type="Proteomes" id="UP000094527"/>
    </source>
</evidence>
<proteinExistence type="predicted"/>
<evidence type="ECO:0000259" key="2">
    <source>
        <dbReference type="Pfam" id="PF15477"/>
    </source>
</evidence>
<dbReference type="Pfam" id="PF15477">
    <property type="entry name" value="SMAP"/>
    <property type="match status" value="1"/>
</dbReference>
<name>A0A1D2N4W0_ORCCI</name>
<reference evidence="3 4" key="1">
    <citation type="journal article" date="2016" name="Genome Biol. Evol.">
        <title>Gene Family Evolution Reflects Adaptation to Soil Environmental Stressors in the Genome of the Collembolan Orchesella cincta.</title>
        <authorList>
            <person name="Faddeeva-Vakhrusheva A."/>
            <person name="Derks M.F."/>
            <person name="Anvar S.Y."/>
            <person name="Agamennone V."/>
            <person name="Suring W."/>
            <person name="Smit S."/>
            <person name="van Straalen N.M."/>
            <person name="Roelofs D."/>
        </authorList>
    </citation>
    <scope>NUCLEOTIDE SEQUENCE [LARGE SCALE GENOMIC DNA]</scope>
    <source>
        <tissue evidence="3">Mixed pool</tissue>
    </source>
</reference>
<dbReference type="AlphaFoldDB" id="A0A1D2N4W0"/>
<dbReference type="PANTHER" id="PTHR22426:SF2">
    <property type="entry name" value="ARGININE_SERINE-RICH COILED-COIL PROTEIN 2"/>
    <property type="match status" value="1"/>
</dbReference>